<feature type="domain" description="EF-hand" evidence="15">
    <location>
        <begin position="160"/>
        <end position="195"/>
    </location>
</feature>
<dbReference type="SUPFAM" id="SSF47473">
    <property type="entry name" value="EF-hand"/>
    <property type="match status" value="1"/>
</dbReference>
<keyword evidence="4 12" id="KW-0812">Transmembrane</keyword>
<evidence type="ECO:0000313" key="19">
    <source>
        <dbReference type="Proteomes" id="UP001162541"/>
    </source>
</evidence>
<gene>
    <name evidence="17" type="ORF">AXG93_961s1200</name>
    <name evidence="16" type="ORF">Mp_5g13430</name>
</gene>
<dbReference type="PROSITE" id="PS50920">
    <property type="entry name" value="SOLCAR"/>
    <property type="match status" value="3"/>
</dbReference>
<dbReference type="Pfam" id="PF00153">
    <property type="entry name" value="Mito_carr"/>
    <property type="match status" value="3"/>
</dbReference>
<reference evidence="19" key="3">
    <citation type="journal article" date="2020" name="Curr. Biol.">
        <title>Chromatin organization in early land plants reveals an ancestral association between H3K27me3, transposons, and constitutive heterochromatin.</title>
        <authorList>
            <person name="Montgomery S.A."/>
            <person name="Tanizawa Y."/>
            <person name="Galik B."/>
            <person name="Wang N."/>
            <person name="Ito T."/>
            <person name="Mochizuki T."/>
            <person name="Akimcheva S."/>
            <person name="Bowman J.L."/>
            <person name="Cognat V."/>
            <person name="Marechal-Drouard L."/>
            <person name="Ekker H."/>
            <person name="Hong S.F."/>
            <person name="Kohchi T."/>
            <person name="Lin S.S."/>
            <person name="Liu L.D."/>
            <person name="Nakamura Y."/>
            <person name="Valeeva L.R."/>
            <person name="Shakirov E.V."/>
            <person name="Shippen D.E."/>
            <person name="Wei W.L."/>
            <person name="Yagura M."/>
            <person name="Yamaoka S."/>
            <person name="Yamato K.T."/>
            <person name="Liu C."/>
            <person name="Berger F."/>
        </authorList>
    </citation>
    <scope>NUCLEOTIDE SEQUENCE [LARGE SCALE GENOMIC DNA]</scope>
    <source>
        <strain evidence="19">Tak-1</strain>
    </source>
</reference>
<evidence type="ECO:0000313" key="18">
    <source>
        <dbReference type="Proteomes" id="UP000077202"/>
    </source>
</evidence>
<evidence type="ECO:0000256" key="7">
    <source>
        <dbReference type="ARBA" id="ARBA00022792"/>
    </source>
</evidence>
<keyword evidence="18" id="KW-1185">Reference proteome</keyword>
<dbReference type="EMBL" id="LVLJ01002841">
    <property type="protein sequence ID" value="OAE23425.1"/>
    <property type="molecule type" value="Genomic_DNA"/>
</dbReference>
<dbReference type="GO" id="GO:0005509">
    <property type="term" value="F:calcium ion binding"/>
    <property type="evidence" value="ECO:0007669"/>
    <property type="project" value="InterPro"/>
</dbReference>
<dbReference type="PRINTS" id="PR00926">
    <property type="entry name" value="MITOCARRIER"/>
</dbReference>
<evidence type="ECO:0000256" key="4">
    <source>
        <dbReference type="ARBA" id="ARBA00022692"/>
    </source>
</evidence>
<evidence type="ECO:0000256" key="6">
    <source>
        <dbReference type="ARBA" id="ARBA00022737"/>
    </source>
</evidence>
<keyword evidence="6" id="KW-0677">Repeat</keyword>
<reference evidence="16" key="2">
    <citation type="journal article" date="2019" name="Curr. Biol.">
        <title>Chromatin organization in early land plants reveals an ancestral association between H3K27me3, transposons, and constitutive heterochromatin.</title>
        <authorList>
            <person name="Montgomery S.A."/>
            <person name="Tanizawa Y."/>
            <person name="Galik B."/>
            <person name="Wang N."/>
            <person name="Ito T."/>
            <person name="Mochizuki T."/>
            <person name="Akimcheva S."/>
            <person name="Bowman J."/>
            <person name="Cognat V."/>
            <person name="Drouard L."/>
            <person name="Ekker H."/>
            <person name="Houng S."/>
            <person name="Kohchi T."/>
            <person name="Lin S."/>
            <person name="Liu L.D."/>
            <person name="Nakamura Y."/>
            <person name="Valeeva L.R."/>
            <person name="Shakirov E.V."/>
            <person name="Shippen D.E."/>
            <person name="Wei W."/>
            <person name="Yagura M."/>
            <person name="Yamaoka S."/>
            <person name="Yamato K.T."/>
            <person name="Liu C."/>
            <person name="Berger F."/>
        </authorList>
    </citation>
    <scope>NUCLEOTIDE SEQUENCE [LARGE SCALE GENOMIC DNA]</scope>
    <source>
        <strain evidence="16">Tak-1</strain>
    </source>
</reference>
<dbReference type="InterPro" id="IPR002048">
    <property type="entry name" value="EF_hand_dom"/>
</dbReference>
<keyword evidence="10" id="KW-0496">Mitochondrion</keyword>
<dbReference type="AlphaFoldDB" id="A0A176VTI8"/>
<evidence type="ECO:0000256" key="5">
    <source>
        <dbReference type="ARBA" id="ARBA00022723"/>
    </source>
</evidence>
<dbReference type="Pfam" id="PF13499">
    <property type="entry name" value="EF-hand_7"/>
    <property type="match status" value="2"/>
</dbReference>
<feature type="repeat" description="Solcar" evidence="12">
    <location>
        <begin position="326"/>
        <end position="413"/>
    </location>
</feature>
<sequence length="516" mass="57795">MTGTAAEVSETASKTSGETNSESTQRREAASQSYEASEASRADLRDVEQALQESKGQRDQRIRSLFDRFDTEKSGYLDQKLIKDGFQTFSIPYQYKYAADLLNVCDSNRDGQVDFDEFKKYMDAKELELYQMFREIDVKHNGVLQLEELGEALLRAGIDVSDDELQCFVDHIDKDRNGVISFAEWRDFLLLFPHEVTMKSIYQYWEKVCIVDIGEQAVIPEGISRYLHAYKYLLAGGVAGAISRTATAPLDRLKVLLQVQIDTPTKRGVIGGLSQMYQQGGVLAFFRGNGINVLKVAPESAIKFYAFEMMKDYVVGFDESGDRNEIGPLGRLVAGGCAGAVAQTAIYPMDLVKTRLQTFACEAGKPPTLAALSRDIWIHEGPRAFYRGLVPSLLGMVPYAGIDLAAYETLRDWTRQFLPKDTDPGPMIQLTCGTVSGAVGASFVYPLQLVRTRMQAQHRGSEVQYTGMIDVFQKTFRREGLKGFYKGLFPNLLKVVPAASITYVVYEEMKKRMHLN</sequence>
<feature type="compositionally biased region" description="Basic and acidic residues" evidence="14">
    <location>
        <begin position="38"/>
        <end position="48"/>
    </location>
</feature>
<keyword evidence="3 13" id="KW-0813">Transport</keyword>
<reference evidence="17 18" key="1">
    <citation type="submission" date="2016-03" db="EMBL/GenBank/DDBJ databases">
        <title>Mechanisms controlling the formation of the plant cell surface in tip-growing cells are functionally conserved among land plants.</title>
        <authorList>
            <person name="Honkanen S."/>
            <person name="Jones V.A."/>
            <person name="Morieri G."/>
            <person name="Champion C."/>
            <person name="Hetherington A.J."/>
            <person name="Kelly S."/>
            <person name="Saint-Marcoux D."/>
            <person name="Proust H."/>
            <person name="Prescott H."/>
            <person name="Dolan L."/>
        </authorList>
    </citation>
    <scope>NUCLEOTIDE SEQUENCE [LARGE SCALE GENOMIC DNA]</scope>
    <source>
        <strain evidence="18">cv. Tak-1 and cv. Tak-2</strain>
        <tissue evidence="17">Whole gametophyte</tissue>
    </source>
</reference>
<evidence type="ECO:0000256" key="10">
    <source>
        <dbReference type="ARBA" id="ARBA00023128"/>
    </source>
</evidence>
<feature type="compositionally biased region" description="Polar residues" evidence="14">
    <location>
        <begin position="10"/>
        <end position="23"/>
    </location>
</feature>
<keyword evidence="7" id="KW-0999">Mitochondrion inner membrane</keyword>
<dbReference type="InterPro" id="IPR002067">
    <property type="entry name" value="MCP"/>
</dbReference>
<evidence type="ECO:0000256" key="14">
    <source>
        <dbReference type="SAM" id="MobiDB-lite"/>
    </source>
</evidence>
<dbReference type="Gene3D" id="1.10.238.10">
    <property type="entry name" value="EF-hand"/>
    <property type="match status" value="2"/>
</dbReference>
<evidence type="ECO:0000256" key="2">
    <source>
        <dbReference type="ARBA" id="ARBA00006375"/>
    </source>
</evidence>
<keyword evidence="11 12" id="KW-0472">Membrane</keyword>
<evidence type="ECO:0000313" key="16">
    <source>
        <dbReference type="EMBL" id="BBN11617.1"/>
    </source>
</evidence>
<evidence type="ECO:0000259" key="15">
    <source>
        <dbReference type="PROSITE" id="PS50222"/>
    </source>
</evidence>
<keyword evidence="8" id="KW-0106">Calcium</keyword>
<dbReference type="Gene3D" id="1.50.40.10">
    <property type="entry name" value="Mitochondrial carrier domain"/>
    <property type="match status" value="1"/>
</dbReference>
<evidence type="ECO:0000256" key="11">
    <source>
        <dbReference type="ARBA" id="ARBA00023136"/>
    </source>
</evidence>
<organism evidence="17 18">
    <name type="scientific">Marchantia polymorpha subsp. ruderalis</name>
    <dbReference type="NCBI Taxonomy" id="1480154"/>
    <lineage>
        <taxon>Eukaryota</taxon>
        <taxon>Viridiplantae</taxon>
        <taxon>Streptophyta</taxon>
        <taxon>Embryophyta</taxon>
        <taxon>Marchantiophyta</taxon>
        <taxon>Marchantiopsida</taxon>
        <taxon>Marchantiidae</taxon>
        <taxon>Marchantiales</taxon>
        <taxon>Marchantiaceae</taxon>
        <taxon>Marchantia</taxon>
    </lineage>
</organism>
<dbReference type="GO" id="GO:0055085">
    <property type="term" value="P:transmembrane transport"/>
    <property type="evidence" value="ECO:0007669"/>
    <property type="project" value="InterPro"/>
</dbReference>
<dbReference type="SUPFAM" id="SSF103506">
    <property type="entry name" value="Mitochondrial carrier"/>
    <property type="match status" value="1"/>
</dbReference>
<dbReference type="InterPro" id="IPR018108">
    <property type="entry name" value="MCP_transmembrane"/>
</dbReference>
<dbReference type="SMART" id="SM00054">
    <property type="entry name" value="EFh"/>
    <property type="match status" value="4"/>
</dbReference>
<evidence type="ECO:0000256" key="1">
    <source>
        <dbReference type="ARBA" id="ARBA00004448"/>
    </source>
</evidence>
<comment type="subcellular location">
    <subcellularLocation>
        <location evidence="1">Mitochondrion inner membrane</location>
        <topology evidence="1">Multi-pass membrane protein</topology>
    </subcellularLocation>
</comment>
<dbReference type="PROSITE" id="PS50222">
    <property type="entry name" value="EF_HAND_2"/>
    <property type="match status" value="3"/>
</dbReference>
<name>A0A176VTI8_MARPO</name>
<dbReference type="InterPro" id="IPR018247">
    <property type="entry name" value="EF_Hand_1_Ca_BS"/>
</dbReference>
<dbReference type="EMBL" id="AP019870">
    <property type="protein sequence ID" value="BBN11617.1"/>
    <property type="molecule type" value="Genomic_DNA"/>
</dbReference>
<protein>
    <recommendedName>
        <fullName evidence="15">EF-hand domain-containing protein</fullName>
    </recommendedName>
</protein>
<dbReference type="FunFam" id="1.50.40.10:FF:000067">
    <property type="entry name" value="Mitochondrial substrate carrier family protein"/>
    <property type="match status" value="1"/>
</dbReference>
<keyword evidence="5" id="KW-0479">Metal-binding</keyword>
<feature type="region of interest" description="Disordered" evidence="14">
    <location>
        <begin position="1"/>
        <end position="56"/>
    </location>
</feature>
<dbReference type="Proteomes" id="UP000077202">
    <property type="component" value="Unassembled WGS sequence"/>
</dbReference>
<feature type="domain" description="EF-hand" evidence="15">
    <location>
        <begin position="57"/>
        <end position="92"/>
    </location>
</feature>
<comment type="similarity">
    <text evidence="2 13">Belongs to the mitochondrial carrier (TC 2.A.29) family.</text>
</comment>
<dbReference type="Proteomes" id="UP001162541">
    <property type="component" value="Chromosome 5"/>
</dbReference>
<feature type="repeat" description="Solcar" evidence="12">
    <location>
        <begin position="424"/>
        <end position="512"/>
    </location>
</feature>
<keyword evidence="9" id="KW-1133">Transmembrane helix</keyword>
<evidence type="ECO:0000256" key="13">
    <source>
        <dbReference type="RuleBase" id="RU000488"/>
    </source>
</evidence>
<feature type="repeat" description="Solcar" evidence="12">
    <location>
        <begin position="227"/>
        <end position="313"/>
    </location>
</feature>
<dbReference type="InterPro" id="IPR023395">
    <property type="entry name" value="MCP_dom_sf"/>
</dbReference>
<evidence type="ECO:0000256" key="12">
    <source>
        <dbReference type="PROSITE-ProRule" id="PRU00282"/>
    </source>
</evidence>
<evidence type="ECO:0000256" key="9">
    <source>
        <dbReference type="ARBA" id="ARBA00022989"/>
    </source>
</evidence>
<dbReference type="PROSITE" id="PS00018">
    <property type="entry name" value="EF_HAND_1"/>
    <property type="match status" value="1"/>
</dbReference>
<evidence type="ECO:0000256" key="8">
    <source>
        <dbReference type="ARBA" id="ARBA00022837"/>
    </source>
</evidence>
<proteinExistence type="inferred from homology"/>
<accession>A0A176VTI8</accession>
<feature type="domain" description="EF-hand" evidence="15">
    <location>
        <begin position="124"/>
        <end position="159"/>
    </location>
</feature>
<evidence type="ECO:0000256" key="3">
    <source>
        <dbReference type="ARBA" id="ARBA00022448"/>
    </source>
</evidence>
<dbReference type="PANTHER" id="PTHR24089">
    <property type="entry name" value="SOLUTE CARRIER FAMILY 25"/>
    <property type="match status" value="1"/>
</dbReference>
<evidence type="ECO:0000313" key="17">
    <source>
        <dbReference type="EMBL" id="OAE23425.1"/>
    </source>
</evidence>
<dbReference type="GO" id="GO:0005743">
    <property type="term" value="C:mitochondrial inner membrane"/>
    <property type="evidence" value="ECO:0007669"/>
    <property type="project" value="UniProtKB-SubCell"/>
</dbReference>
<dbReference type="InterPro" id="IPR011992">
    <property type="entry name" value="EF-hand-dom_pair"/>
</dbReference>